<evidence type="ECO:0000313" key="6">
    <source>
        <dbReference type="EMBL" id="SEN62910.1"/>
    </source>
</evidence>
<dbReference type="Gene3D" id="1.10.10.10">
    <property type="entry name" value="Winged helix-like DNA-binding domain superfamily/Winged helix DNA-binding domain"/>
    <property type="match status" value="1"/>
</dbReference>
<evidence type="ECO:0000259" key="5">
    <source>
        <dbReference type="PROSITE" id="PS51063"/>
    </source>
</evidence>
<dbReference type="InterPro" id="IPR018490">
    <property type="entry name" value="cNMP-bd_dom_sf"/>
</dbReference>
<proteinExistence type="predicted"/>
<dbReference type="Proteomes" id="UP000199531">
    <property type="component" value="Unassembled WGS sequence"/>
</dbReference>
<organism evidence="6 7">
    <name type="scientific">Brachymonas denitrificans DSM 15123</name>
    <dbReference type="NCBI Taxonomy" id="1121117"/>
    <lineage>
        <taxon>Bacteria</taxon>
        <taxon>Pseudomonadati</taxon>
        <taxon>Pseudomonadota</taxon>
        <taxon>Betaproteobacteria</taxon>
        <taxon>Burkholderiales</taxon>
        <taxon>Comamonadaceae</taxon>
        <taxon>Brachymonas</taxon>
    </lineage>
</organism>
<protein>
    <submittedName>
        <fullName evidence="6">cAMP-binding domain of CRP or a regulatory subunit of cAMP-dependent protein kinases</fullName>
    </submittedName>
</protein>
<dbReference type="GO" id="GO:0003677">
    <property type="term" value="F:DNA binding"/>
    <property type="evidence" value="ECO:0007669"/>
    <property type="project" value="UniProtKB-KW"/>
</dbReference>
<reference evidence="6 7" key="1">
    <citation type="submission" date="2016-10" db="EMBL/GenBank/DDBJ databases">
        <authorList>
            <person name="de Groot N.N."/>
        </authorList>
    </citation>
    <scope>NUCLEOTIDE SEQUENCE [LARGE SCALE GENOMIC DNA]</scope>
    <source>
        <strain evidence="6 7">DSM 15123</strain>
    </source>
</reference>
<dbReference type="SUPFAM" id="SSF51206">
    <property type="entry name" value="cAMP-binding domain-like"/>
    <property type="match status" value="1"/>
</dbReference>
<feature type="domain" description="HTH crp-type" evidence="5">
    <location>
        <begin position="150"/>
        <end position="220"/>
    </location>
</feature>
<dbReference type="Pfam" id="PF13545">
    <property type="entry name" value="HTH_Crp_2"/>
    <property type="match status" value="1"/>
</dbReference>
<dbReference type="InterPro" id="IPR050397">
    <property type="entry name" value="Env_Response_Regulators"/>
</dbReference>
<evidence type="ECO:0000259" key="4">
    <source>
        <dbReference type="PROSITE" id="PS50042"/>
    </source>
</evidence>
<dbReference type="PANTHER" id="PTHR24567">
    <property type="entry name" value="CRP FAMILY TRANSCRIPTIONAL REGULATORY PROTEIN"/>
    <property type="match status" value="1"/>
</dbReference>
<evidence type="ECO:0000256" key="3">
    <source>
        <dbReference type="ARBA" id="ARBA00023163"/>
    </source>
</evidence>
<dbReference type="AlphaFoldDB" id="A0A1H8I2D7"/>
<dbReference type="OrthoDB" id="9777588at2"/>
<dbReference type="InterPro" id="IPR036390">
    <property type="entry name" value="WH_DNA-bd_sf"/>
</dbReference>
<evidence type="ECO:0000313" key="7">
    <source>
        <dbReference type="Proteomes" id="UP000199531"/>
    </source>
</evidence>
<keyword evidence="6" id="KW-0808">Transferase</keyword>
<dbReference type="SMART" id="SM00100">
    <property type="entry name" value="cNMP"/>
    <property type="match status" value="1"/>
</dbReference>
<keyword evidence="6" id="KW-0418">Kinase</keyword>
<dbReference type="InterPro" id="IPR012318">
    <property type="entry name" value="HTH_CRP"/>
</dbReference>
<feature type="domain" description="Cyclic nucleotide-binding" evidence="4">
    <location>
        <begin position="16"/>
        <end position="136"/>
    </location>
</feature>
<evidence type="ECO:0000256" key="1">
    <source>
        <dbReference type="ARBA" id="ARBA00023015"/>
    </source>
</evidence>
<dbReference type="GO" id="GO:0016301">
    <property type="term" value="F:kinase activity"/>
    <property type="evidence" value="ECO:0007669"/>
    <property type="project" value="UniProtKB-KW"/>
</dbReference>
<dbReference type="RefSeq" id="WP_091816564.1">
    <property type="nucleotide sequence ID" value="NZ_FOCW01000003.1"/>
</dbReference>
<dbReference type="Gene3D" id="2.60.120.10">
    <property type="entry name" value="Jelly Rolls"/>
    <property type="match status" value="1"/>
</dbReference>
<gene>
    <name evidence="6" type="ORF">SAMN02745977_01690</name>
</gene>
<evidence type="ECO:0000256" key="2">
    <source>
        <dbReference type="ARBA" id="ARBA00023125"/>
    </source>
</evidence>
<dbReference type="GO" id="GO:0003700">
    <property type="term" value="F:DNA-binding transcription factor activity"/>
    <property type="evidence" value="ECO:0007669"/>
    <property type="project" value="TreeGrafter"/>
</dbReference>
<dbReference type="PANTHER" id="PTHR24567:SF68">
    <property type="entry name" value="DNA-BINDING TRANSCRIPTIONAL DUAL REGULATOR CRP"/>
    <property type="match status" value="1"/>
</dbReference>
<name>A0A1H8I2D7_9BURK</name>
<dbReference type="PROSITE" id="PS50042">
    <property type="entry name" value="CNMP_BINDING_3"/>
    <property type="match status" value="1"/>
</dbReference>
<dbReference type="PROSITE" id="PS51063">
    <property type="entry name" value="HTH_CRP_2"/>
    <property type="match status" value="1"/>
</dbReference>
<dbReference type="InterPro" id="IPR036388">
    <property type="entry name" value="WH-like_DNA-bd_sf"/>
</dbReference>
<dbReference type="STRING" id="1121117.SAMN02745977_01690"/>
<dbReference type="GO" id="GO:0005829">
    <property type="term" value="C:cytosol"/>
    <property type="evidence" value="ECO:0007669"/>
    <property type="project" value="TreeGrafter"/>
</dbReference>
<sequence>MRKEVDVRKLVRYQPLFQELNDAQIEALMPGIREVRIEKGRDLFHREDPCDGLWLVVYGRVKLFITSPQGNEKVIEIMQAGQSFGEAVMFLRRPYPVSAHVLEDSMLLHVSESAISNAIETDKSFARHLLAGLSMRLHTFVQDVERYSMENPLQRVAGYLVQLSETPEADAFTVSLPVNKNLIASRLSLAPETFSRVLNQLSAAGFIEVDGKDITVNNPSGMLLFAQTSGKTKS</sequence>
<dbReference type="InterPro" id="IPR000595">
    <property type="entry name" value="cNMP-bd_dom"/>
</dbReference>
<dbReference type="InterPro" id="IPR014710">
    <property type="entry name" value="RmlC-like_jellyroll"/>
</dbReference>
<dbReference type="SMART" id="SM00419">
    <property type="entry name" value="HTH_CRP"/>
    <property type="match status" value="1"/>
</dbReference>
<keyword evidence="1" id="KW-0805">Transcription regulation</keyword>
<dbReference type="Pfam" id="PF00027">
    <property type="entry name" value="cNMP_binding"/>
    <property type="match status" value="1"/>
</dbReference>
<accession>A0A1H8I2D7</accession>
<dbReference type="CDD" id="cd00038">
    <property type="entry name" value="CAP_ED"/>
    <property type="match status" value="1"/>
</dbReference>
<keyword evidence="2" id="KW-0238">DNA-binding</keyword>
<dbReference type="SUPFAM" id="SSF46785">
    <property type="entry name" value="Winged helix' DNA-binding domain"/>
    <property type="match status" value="1"/>
</dbReference>
<keyword evidence="3" id="KW-0804">Transcription</keyword>
<keyword evidence="7" id="KW-1185">Reference proteome</keyword>
<dbReference type="EMBL" id="FOCW01000003">
    <property type="protein sequence ID" value="SEN62910.1"/>
    <property type="molecule type" value="Genomic_DNA"/>
</dbReference>